<proteinExistence type="inferred from homology"/>
<sequence>MTDLAGGKANPLGYGSGHIRPNQAADPGLVYEVANHEYLDFLRSLGYNSSSIDKFKKGYGCPESGHSVSDFNYPSISIPNLQTSSVTVTRTVKNVRSSTAIYVTKVKELSGFR</sequence>
<evidence type="ECO:0000256" key="4">
    <source>
        <dbReference type="SAM" id="MobiDB-lite"/>
    </source>
</evidence>
<keyword evidence="6" id="KW-0645">Protease</keyword>
<dbReference type="Pfam" id="PF17766">
    <property type="entry name" value="fn3_6"/>
    <property type="match status" value="1"/>
</dbReference>
<dbReference type="Gene3D" id="2.60.40.2310">
    <property type="match status" value="1"/>
</dbReference>
<dbReference type="Gene3D" id="3.40.50.200">
    <property type="entry name" value="Peptidase S8/S53 domain"/>
    <property type="match status" value="1"/>
</dbReference>
<evidence type="ECO:0000256" key="2">
    <source>
        <dbReference type="ARBA" id="ARBA00011073"/>
    </source>
</evidence>
<organism evidence="6">
    <name type="scientific">Linum usitatissimum</name>
    <name type="common">Flax</name>
    <name type="synonym">Linum humile</name>
    <dbReference type="NCBI Taxonomy" id="4006"/>
    <lineage>
        <taxon>Eukaryota</taxon>
        <taxon>Viridiplantae</taxon>
        <taxon>Streptophyta</taxon>
        <taxon>Embryophyta</taxon>
        <taxon>Tracheophyta</taxon>
        <taxon>Spermatophyta</taxon>
        <taxon>Magnoliopsida</taxon>
        <taxon>eudicotyledons</taxon>
        <taxon>Gunneridae</taxon>
        <taxon>Pentapetalae</taxon>
        <taxon>rosids</taxon>
        <taxon>fabids</taxon>
        <taxon>Malpighiales</taxon>
        <taxon>Linaceae</taxon>
        <taxon>Linum</taxon>
    </lineage>
</organism>
<dbReference type="InterPro" id="IPR045051">
    <property type="entry name" value="SBT"/>
</dbReference>
<dbReference type="PANTHER" id="PTHR10795">
    <property type="entry name" value="PROPROTEIN CONVERTASE SUBTILISIN/KEXIN"/>
    <property type="match status" value="1"/>
</dbReference>
<dbReference type="GO" id="GO:0004252">
    <property type="term" value="F:serine-type endopeptidase activity"/>
    <property type="evidence" value="ECO:0007669"/>
    <property type="project" value="InterPro"/>
</dbReference>
<evidence type="ECO:0000313" key="6">
    <source>
        <dbReference type="EMBL" id="AEG76901.1"/>
    </source>
</evidence>
<feature type="domain" description="Subtilisin-like protease fibronectin type-III" evidence="5">
    <location>
        <begin position="70"/>
        <end position="112"/>
    </location>
</feature>
<protein>
    <submittedName>
        <fullName evidence="6">Putative protease</fullName>
    </submittedName>
</protein>
<comment type="similarity">
    <text evidence="2">Belongs to the peptidase S8 family.</text>
</comment>
<feature type="region of interest" description="Disordered" evidence="4">
    <location>
        <begin position="1"/>
        <end position="20"/>
    </location>
</feature>
<dbReference type="InterPro" id="IPR036852">
    <property type="entry name" value="Peptidase_S8/S53_dom_sf"/>
</dbReference>
<dbReference type="GO" id="GO:0006508">
    <property type="term" value="P:proteolysis"/>
    <property type="evidence" value="ECO:0007669"/>
    <property type="project" value="UniProtKB-KW"/>
</dbReference>
<evidence type="ECO:0000259" key="5">
    <source>
        <dbReference type="Pfam" id="PF17766"/>
    </source>
</evidence>
<evidence type="ECO:0000256" key="1">
    <source>
        <dbReference type="ARBA" id="ARBA00004613"/>
    </source>
</evidence>
<reference evidence="6" key="1">
    <citation type="journal article" date="2011" name="Plant Physiol.">
        <title>Development of Cellulosic Secondary Walls in Flax Fibers Requires {beta}-Galactosidase.</title>
        <authorList>
            <person name="Roach M.J."/>
            <person name="Mokshina N.Y."/>
            <person name="Badhan A."/>
            <person name="Snegireva A.V."/>
            <person name="Hobson N."/>
            <person name="Deyholos M.K."/>
            <person name="Gorshkova T.A."/>
        </authorList>
    </citation>
    <scope>NUCLEOTIDE SEQUENCE</scope>
</reference>
<dbReference type="EMBL" id="HQ902252">
    <property type="protein sequence ID" value="AEG76901.1"/>
    <property type="molecule type" value="Genomic_DNA"/>
</dbReference>
<evidence type="ECO:0000256" key="3">
    <source>
        <dbReference type="ARBA" id="ARBA00022729"/>
    </source>
</evidence>
<keyword evidence="3" id="KW-0732">Signal</keyword>
<dbReference type="AlphaFoldDB" id="F6LC76"/>
<dbReference type="GO" id="GO:0005576">
    <property type="term" value="C:extracellular region"/>
    <property type="evidence" value="ECO:0007669"/>
    <property type="project" value="UniProtKB-SubCell"/>
</dbReference>
<dbReference type="InterPro" id="IPR041469">
    <property type="entry name" value="Subtilisin-like_FN3"/>
</dbReference>
<accession>F6LC76</accession>
<name>F6LC76_LINUS</name>
<keyword evidence="6" id="KW-0378">Hydrolase</keyword>
<comment type="subcellular location">
    <subcellularLocation>
        <location evidence="1">Secreted</location>
    </subcellularLocation>
</comment>